<evidence type="ECO:0000313" key="3">
    <source>
        <dbReference type="EMBL" id="TPR54340.1"/>
    </source>
</evidence>
<dbReference type="Gene3D" id="3.40.50.450">
    <property type="match status" value="1"/>
</dbReference>
<dbReference type="Pfam" id="PF02481">
    <property type="entry name" value="DNA_processg_A"/>
    <property type="match status" value="1"/>
</dbReference>
<organism evidence="3 4">
    <name type="scientific">Metamycoplasma neophronis</name>
    <dbReference type="NCBI Taxonomy" id="872983"/>
    <lineage>
        <taxon>Bacteria</taxon>
        <taxon>Bacillati</taxon>
        <taxon>Mycoplasmatota</taxon>
        <taxon>Mycoplasmoidales</taxon>
        <taxon>Metamycoplasmataceae</taxon>
        <taxon>Metamycoplasma</taxon>
    </lineage>
</organism>
<evidence type="ECO:0000259" key="2">
    <source>
        <dbReference type="Pfam" id="PF02481"/>
    </source>
</evidence>
<evidence type="ECO:0000256" key="1">
    <source>
        <dbReference type="ARBA" id="ARBA00006525"/>
    </source>
</evidence>
<dbReference type="InterPro" id="IPR003488">
    <property type="entry name" value="DprA"/>
</dbReference>
<name>A0ABY2Z0D0_9BACT</name>
<reference evidence="3" key="1">
    <citation type="submission" date="2019-06" db="EMBL/GenBank/DDBJ databases">
        <title>Mycoplasma neophronis type strain whole genome sequence.</title>
        <authorList>
            <person name="Spergser J."/>
        </authorList>
    </citation>
    <scope>NUCLEOTIDE SEQUENCE [LARGE SCALE GENOMIC DNA]</scope>
    <source>
        <strain evidence="3">DSM 24097</strain>
    </source>
</reference>
<dbReference type="Proteomes" id="UP000316851">
    <property type="component" value="Unassembled WGS sequence"/>
</dbReference>
<dbReference type="EMBL" id="VHHP01000002">
    <property type="protein sequence ID" value="TPR54340.1"/>
    <property type="molecule type" value="Genomic_DNA"/>
</dbReference>
<protein>
    <submittedName>
        <fullName evidence="3">DNA processing protein, SMF family</fullName>
    </submittedName>
</protein>
<accession>A0ABY2Z0D0</accession>
<dbReference type="InterPro" id="IPR057666">
    <property type="entry name" value="DrpA_SLOG"/>
</dbReference>
<comment type="caution">
    <text evidence="3">The sequence shown here is derived from an EMBL/GenBank/DDBJ whole genome shotgun (WGS) entry which is preliminary data.</text>
</comment>
<evidence type="ECO:0000313" key="4">
    <source>
        <dbReference type="Proteomes" id="UP000316851"/>
    </source>
</evidence>
<dbReference type="PANTHER" id="PTHR43022">
    <property type="entry name" value="PROTEIN SMF"/>
    <property type="match status" value="1"/>
</dbReference>
<sequence length="247" mass="28865">MNMNEFLIYFTQKYKGDWDTVYRAIKKLEKVEEKEFDQIKQIEEVKNKKYITLLDENYPKGFNNLYKPPFVIYYDGNINLLNKKIICVTGNLMNENGEKFLEKLVYLPNDYVFISEVWNGYDMRIITHLLKNNKSVIVVFASGIESGKKMLKMQDFVNKDVLFLSEYPAQYHITKRAYYARNRIVAGLADSLILLASQNNKLMPLVDNFIEQNKRVLCIAPMNDEENNDNIELINNGASLINSLNNI</sequence>
<keyword evidence="4" id="KW-1185">Reference proteome</keyword>
<dbReference type="PANTHER" id="PTHR43022:SF1">
    <property type="entry name" value="PROTEIN SMF"/>
    <property type="match status" value="1"/>
</dbReference>
<comment type="similarity">
    <text evidence="1">Belongs to the DprA/Smf family.</text>
</comment>
<proteinExistence type="inferred from homology"/>
<gene>
    <name evidence="3" type="ORF">FJR74_01010</name>
</gene>
<feature type="domain" description="Smf/DprA SLOG" evidence="2">
    <location>
        <begin position="49"/>
        <end position="247"/>
    </location>
</feature>
<dbReference type="RefSeq" id="WP_140914685.1">
    <property type="nucleotide sequence ID" value="NZ_VHHP01000002.1"/>
</dbReference>